<dbReference type="RefSeq" id="WP_246551817.1">
    <property type="nucleotide sequence ID" value="NZ_BSDS01000002.1"/>
</dbReference>
<name>A0A9W6G267_9BACT</name>
<gene>
    <name evidence="1" type="ORF">GHYDROH2_30300</name>
</gene>
<evidence type="ECO:0000313" key="2">
    <source>
        <dbReference type="Proteomes" id="UP001144352"/>
    </source>
</evidence>
<keyword evidence="2" id="KW-1185">Reference proteome</keyword>
<dbReference type="AlphaFoldDB" id="A0A9W6G267"/>
<dbReference type="Proteomes" id="UP001144352">
    <property type="component" value="Unassembled WGS sequence"/>
</dbReference>
<sequence length="240" mass="27323">MNLDEFMPESDLTRDETLDAIEVAVARTLTHAFQTSVTVRVEDQLQILVYPYGGGAPTTITLGDIERKLRRHVQHQVDLELQLRKTLHEAKHLKELRGYTAPGEITRVGDDGSLLVTLEIADHYRRLILSGICPTRFQPKHERGRYIPGTVKEFHITSVVPVMVNHRSTKVQVQLNRISKELPRLLLQERSRISGIQCLKRIPGAFSTIVAQSRISKDVINSVGKELEEHLYVSIQETHR</sequence>
<accession>A0A9W6G267</accession>
<dbReference type="EMBL" id="BSDS01000002">
    <property type="protein sequence ID" value="GLI39529.1"/>
    <property type="molecule type" value="Genomic_DNA"/>
</dbReference>
<comment type="caution">
    <text evidence="1">The sequence shown here is derived from an EMBL/GenBank/DDBJ whole genome shotgun (WGS) entry which is preliminary data.</text>
</comment>
<evidence type="ECO:0000313" key="1">
    <source>
        <dbReference type="EMBL" id="GLI39529.1"/>
    </source>
</evidence>
<organism evidence="1 2">
    <name type="scientific">Geobacter hydrogenophilus</name>
    <dbReference type="NCBI Taxonomy" id="40983"/>
    <lineage>
        <taxon>Bacteria</taxon>
        <taxon>Pseudomonadati</taxon>
        <taxon>Thermodesulfobacteriota</taxon>
        <taxon>Desulfuromonadia</taxon>
        <taxon>Geobacterales</taxon>
        <taxon>Geobacteraceae</taxon>
        <taxon>Geobacter</taxon>
    </lineage>
</organism>
<protein>
    <submittedName>
        <fullName evidence="1">Uncharacterized protein</fullName>
    </submittedName>
</protein>
<proteinExistence type="predicted"/>
<reference evidence="1" key="1">
    <citation type="submission" date="2022-12" db="EMBL/GenBank/DDBJ databases">
        <title>Reference genome sequencing for broad-spectrum identification of bacterial and archaeal isolates by mass spectrometry.</title>
        <authorList>
            <person name="Sekiguchi Y."/>
            <person name="Tourlousse D.M."/>
        </authorList>
    </citation>
    <scope>NUCLEOTIDE SEQUENCE</scope>
    <source>
        <strain evidence="1">H2</strain>
    </source>
</reference>